<comment type="pathway">
    <text evidence="1 8">Lipid metabolism; fatty acid biosynthesis.</text>
</comment>
<keyword evidence="4 8" id="KW-0276">Fatty acid metabolism</keyword>
<evidence type="ECO:0000256" key="1">
    <source>
        <dbReference type="ARBA" id="ARBA00005194"/>
    </source>
</evidence>
<dbReference type="InterPro" id="IPR000089">
    <property type="entry name" value="Biotin_lipoyl"/>
</dbReference>
<gene>
    <name evidence="11" type="primary">accB</name>
    <name evidence="11" type="ORF">ENF18_02445</name>
</gene>
<evidence type="ECO:0000256" key="2">
    <source>
        <dbReference type="ARBA" id="ARBA00017562"/>
    </source>
</evidence>
<dbReference type="NCBIfam" id="NF005457">
    <property type="entry name" value="PRK07051.1"/>
    <property type="match status" value="1"/>
</dbReference>
<dbReference type="UniPathway" id="UPA00094"/>
<dbReference type="Gene3D" id="2.40.50.100">
    <property type="match status" value="1"/>
</dbReference>
<organism evidence="11">
    <name type="scientific">candidate division WOR-3 bacterium</name>
    <dbReference type="NCBI Taxonomy" id="2052148"/>
    <lineage>
        <taxon>Bacteria</taxon>
        <taxon>Bacteria division WOR-3</taxon>
    </lineage>
</organism>
<feature type="compositionally biased region" description="Basic and acidic residues" evidence="9">
    <location>
        <begin position="48"/>
        <end position="72"/>
    </location>
</feature>
<dbReference type="PROSITE" id="PS50968">
    <property type="entry name" value="BIOTINYL_LIPOYL"/>
    <property type="match status" value="1"/>
</dbReference>
<keyword evidence="3 8" id="KW-0444">Lipid biosynthesis</keyword>
<evidence type="ECO:0000256" key="3">
    <source>
        <dbReference type="ARBA" id="ARBA00022516"/>
    </source>
</evidence>
<evidence type="ECO:0000256" key="6">
    <source>
        <dbReference type="ARBA" id="ARBA00023160"/>
    </source>
</evidence>
<evidence type="ECO:0000256" key="9">
    <source>
        <dbReference type="SAM" id="MobiDB-lite"/>
    </source>
</evidence>
<keyword evidence="7 8" id="KW-0092">Biotin</keyword>
<dbReference type="GO" id="GO:0003989">
    <property type="term" value="F:acetyl-CoA carboxylase activity"/>
    <property type="evidence" value="ECO:0007669"/>
    <property type="project" value="InterPro"/>
</dbReference>
<dbReference type="PANTHER" id="PTHR45266:SF3">
    <property type="entry name" value="OXALOACETATE DECARBOXYLASE ALPHA CHAIN"/>
    <property type="match status" value="1"/>
</dbReference>
<evidence type="ECO:0000259" key="10">
    <source>
        <dbReference type="PROSITE" id="PS50968"/>
    </source>
</evidence>
<keyword evidence="6 8" id="KW-0275">Fatty acid biosynthesis</keyword>
<evidence type="ECO:0000313" key="11">
    <source>
        <dbReference type="EMBL" id="HDI82635.1"/>
    </source>
</evidence>
<dbReference type="InterPro" id="IPR001249">
    <property type="entry name" value="AcCoA_biotinCC"/>
</dbReference>
<evidence type="ECO:0000256" key="5">
    <source>
        <dbReference type="ARBA" id="ARBA00023098"/>
    </source>
</evidence>
<dbReference type="InterPro" id="IPR001882">
    <property type="entry name" value="Biotin_BS"/>
</dbReference>
<feature type="domain" description="Lipoyl-binding" evidence="10">
    <location>
        <begin position="75"/>
        <end position="151"/>
    </location>
</feature>
<name>A0A7C0VBU6_UNCW3</name>
<sequence length="153" mass="17139">MKIEFIRKLVEIVEQSNIGEIEISRFGTRIRISKNGSRVVQSTPVQVVEKEAPPPVKEPESKVEEKKEEKRPSNLVSIKAPLVGTFYRAPAPDAPPFVEVGDMVKPGQTVCIIEAMKVMNEIKSEVSGRIVEILVKNEEPVEYGQELFLIEPV</sequence>
<keyword evidence="5 8" id="KW-0443">Lipid metabolism</keyword>
<dbReference type="NCBIfam" id="TIGR00531">
    <property type="entry name" value="BCCP"/>
    <property type="match status" value="1"/>
</dbReference>
<dbReference type="EMBL" id="DQWE01000108">
    <property type="protein sequence ID" value="HDI82635.1"/>
    <property type="molecule type" value="Genomic_DNA"/>
</dbReference>
<dbReference type="AlphaFoldDB" id="A0A7C0VBU6"/>
<dbReference type="PROSITE" id="PS00188">
    <property type="entry name" value="BIOTIN"/>
    <property type="match status" value="1"/>
</dbReference>
<dbReference type="GO" id="GO:0009317">
    <property type="term" value="C:acetyl-CoA carboxylase complex"/>
    <property type="evidence" value="ECO:0007669"/>
    <property type="project" value="InterPro"/>
</dbReference>
<dbReference type="CDD" id="cd06850">
    <property type="entry name" value="biotinyl_domain"/>
    <property type="match status" value="1"/>
</dbReference>
<comment type="caution">
    <text evidence="11">The sequence shown here is derived from an EMBL/GenBank/DDBJ whole genome shotgun (WGS) entry which is preliminary data.</text>
</comment>
<dbReference type="GO" id="GO:0006633">
    <property type="term" value="P:fatty acid biosynthetic process"/>
    <property type="evidence" value="ECO:0007669"/>
    <property type="project" value="UniProtKB-UniPathway"/>
</dbReference>
<dbReference type="InterPro" id="IPR011053">
    <property type="entry name" value="Single_hybrid_motif"/>
</dbReference>
<comment type="function">
    <text evidence="8">This protein is a component of the acetyl coenzyme A carboxylase complex; first, biotin carboxylase catalyzes the carboxylation of the carrier protein and then the transcarboxylase transfers the carboxyl group to form malonyl-CoA.</text>
</comment>
<evidence type="ECO:0000256" key="7">
    <source>
        <dbReference type="ARBA" id="ARBA00023267"/>
    </source>
</evidence>
<dbReference type="PANTHER" id="PTHR45266">
    <property type="entry name" value="OXALOACETATE DECARBOXYLASE ALPHA CHAIN"/>
    <property type="match status" value="1"/>
</dbReference>
<dbReference type="PRINTS" id="PR01071">
    <property type="entry name" value="ACOABIOTINCC"/>
</dbReference>
<reference evidence="11" key="1">
    <citation type="journal article" date="2020" name="mSystems">
        <title>Genome- and Community-Level Interaction Insights into Carbon Utilization and Element Cycling Functions of Hydrothermarchaeota in Hydrothermal Sediment.</title>
        <authorList>
            <person name="Zhou Z."/>
            <person name="Liu Y."/>
            <person name="Xu W."/>
            <person name="Pan J."/>
            <person name="Luo Z.H."/>
            <person name="Li M."/>
        </authorList>
    </citation>
    <scope>NUCLEOTIDE SEQUENCE [LARGE SCALE GENOMIC DNA]</scope>
    <source>
        <strain evidence="11">HyVt-102</strain>
    </source>
</reference>
<evidence type="ECO:0000256" key="4">
    <source>
        <dbReference type="ARBA" id="ARBA00022832"/>
    </source>
</evidence>
<dbReference type="Pfam" id="PF00364">
    <property type="entry name" value="Biotin_lipoyl"/>
    <property type="match status" value="1"/>
</dbReference>
<evidence type="ECO:0000256" key="8">
    <source>
        <dbReference type="RuleBase" id="RU364072"/>
    </source>
</evidence>
<feature type="region of interest" description="Disordered" evidence="9">
    <location>
        <begin position="44"/>
        <end position="72"/>
    </location>
</feature>
<dbReference type="Proteomes" id="UP000885847">
    <property type="component" value="Unassembled WGS sequence"/>
</dbReference>
<protein>
    <recommendedName>
        <fullName evidence="2 8">Biotin carboxyl carrier protein of acetyl-CoA carboxylase</fullName>
    </recommendedName>
</protein>
<dbReference type="SUPFAM" id="SSF51230">
    <property type="entry name" value="Single hybrid motif"/>
    <property type="match status" value="1"/>
</dbReference>
<proteinExistence type="predicted"/>
<dbReference type="InterPro" id="IPR050709">
    <property type="entry name" value="Biotin_Carboxyl_Carrier/Decarb"/>
</dbReference>
<accession>A0A7C0VBU6</accession>